<proteinExistence type="predicted"/>
<comment type="caution">
    <text evidence="1">The sequence shown here is derived from an EMBL/GenBank/DDBJ whole genome shotgun (WGS) entry which is preliminary data.</text>
</comment>
<dbReference type="EMBL" id="JAEACU010000010">
    <property type="protein sequence ID" value="KAH7515229.1"/>
    <property type="molecule type" value="Genomic_DNA"/>
</dbReference>
<reference evidence="1" key="1">
    <citation type="journal article" date="2021" name="Front. Plant Sci.">
        <title>Chromosome-Scale Genome Assembly for Chinese Sour Jujube and Insights Into Its Genome Evolution and Domestication Signature.</title>
        <authorList>
            <person name="Shen L.-Y."/>
            <person name="Luo H."/>
            <person name="Wang X.-L."/>
            <person name="Wang X.-M."/>
            <person name="Qiu X.-J."/>
            <person name="Liu H."/>
            <person name="Zhou S.-S."/>
            <person name="Jia K.-H."/>
            <person name="Nie S."/>
            <person name="Bao Y.-T."/>
            <person name="Zhang R.-G."/>
            <person name="Yun Q.-Z."/>
            <person name="Chai Y.-H."/>
            <person name="Lu J.-Y."/>
            <person name="Li Y."/>
            <person name="Zhao S.-W."/>
            <person name="Mao J.-F."/>
            <person name="Jia S.-G."/>
            <person name="Mao Y.-M."/>
        </authorList>
    </citation>
    <scope>NUCLEOTIDE SEQUENCE</scope>
    <source>
        <strain evidence="1">AT0</strain>
        <tissue evidence="1">Leaf</tissue>
    </source>
</reference>
<evidence type="ECO:0000313" key="1">
    <source>
        <dbReference type="EMBL" id="KAH7515229.1"/>
    </source>
</evidence>
<name>A0A978UK77_ZIZJJ</name>
<dbReference type="AlphaFoldDB" id="A0A978UK77"/>
<accession>A0A978UK77</accession>
<sequence>MRHAPPRGLEGYAPMDHGEVNLELALAFSSRLSFVGCVKWRLGPLVVVVVISSVHLTLSKEGKLLGNHTSSNDDGIDEEGFRIGEDLERRAREIDAQTGFSENLSAESESLITERVCDFDAEDSFEKTREVLDIGNGGELVAGSNVIGHPSFKEDWFELGELHK</sequence>
<gene>
    <name evidence="1" type="ORF">FEM48_Zijuj10G0004800</name>
</gene>
<evidence type="ECO:0000313" key="2">
    <source>
        <dbReference type="Proteomes" id="UP000813462"/>
    </source>
</evidence>
<protein>
    <submittedName>
        <fullName evidence="1">Uncharacterized protein</fullName>
    </submittedName>
</protein>
<dbReference type="Proteomes" id="UP000813462">
    <property type="component" value="Unassembled WGS sequence"/>
</dbReference>
<organism evidence="1 2">
    <name type="scientific">Ziziphus jujuba var. spinosa</name>
    <dbReference type="NCBI Taxonomy" id="714518"/>
    <lineage>
        <taxon>Eukaryota</taxon>
        <taxon>Viridiplantae</taxon>
        <taxon>Streptophyta</taxon>
        <taxon>Embryophyta</taxon>
        <taxon>Tracheophyta</taxon>
        <taxon>Spermatophyta</taxon>
        <taxon>Magnoliopsida</taxon>
        <taxon>eudicotyledons</taxon>
        <taxon>Gunneridae</taxon>
        <taxon>Pentapetalae</taxon>
        <taxon>rosids</taxon>
        <taxon>fabids</taxon>
        <taxon>Rosales</taxon>
        <taxon>Rhamnaceae</taxon>
        <taxon>Paliureae</taxon>
        <taxon>Ziziphus</taxon>
    </lineage>
</organism>